<dbReference type="Proteomes" id="UP000653454">
    <property type="component" value="Unassembled WGS sequence"/>
</dbReference>
<dbReference type="InterPro" id="IPR036388">
    <property type="entry name" value="WH-like_DNA-bd_sf"/>
</dbReference>
<dbReference type="Pfam" id="PF02995">
    <property type="entry name" value="DUF229"/>
    <property type="match status" value="1"/>
</dbReference>
<dbReference type="Pfam" id="PF17906">
    <property type="entry name" value="HTH_48"/>
    <property type="match status" value="1"/>
</dbReference>
<dbReference type="PANTHER" id="PTHR10974:SF1">
    <property type="entry name" value="FI08016P-RELATED"/>
    <property type="match status" value="1"/>
</dbReference>
<organism evidence="2 3">
    <name type="scientific">Plutella xylostella</name>
    <name type="common">Diamondback moth</name>
    <name type="synonym">Plutella maculipennis</name>
    <dbReference type="NCBI Taxonomy" id="51655"/>
    <lineage>
        <taxon>Eukaryota</taxon>
        <taxon>Metazoa</taxon>
        <taxon>Ecdysozoa</taxon>
        <taxon>Arthropoda</taxon>
        <taxon>Hexapoda</taxon>
        <taxon>Insecta</taxon>
        <taxon>Pterygota</taxon>
        <taxon>Neoptera</taxon>
        <taxon>Endopterygota</taxon>
        <taxon>Lepidoptera</taxon>
        <taxon>Glossata</taxon>
        <taxon>Ditrysia</taxon>
        <taxon>Yponomeutoidea</taxon>
        <taxon>Plutellidae</taxon>
        <taxon>Plutella</taxon>
    </lineage>
</organism>
<dbReference type="EMBL" id="CAJHNJ030000018">
    <property type="protein sequence ID" value="CAG9116441.1"/>
    <property type="molecule type" value="Genomic_DNA"/>
</dbReference>
<sequence>MENLKYRVIYEYEFHRGTSAAETARRINDVYGDGVAKENTVRFWFQRFRSGNFDLQNKPRGRPETKVDNEELKAIVEADPSQTTSELAAGSGVSDKTILIHLKQIGKVKKLERYVKQHSTLIGKLEERLPFLATILPERFKRSLPCNLYPISSRYAKQRSTLIGKLEERLPFLAIILPERYKRSHPEALANLRGNKRTLTTPHDLYHTYLEIMGLREYQYSYRVPGSSFQRGMSLVEPIPKNRTCADAGVEAHWCACVKWTRVAEQDPLYRRSAEALVQYINTLTEEMRSSCAIRTLSHISYVQQLAPSKQLLTFRNSVDYDGYIPDFTAYTGEKKQTFSVKVRGVYFGDETRKLDHSRDMGCSTTTDELKMDKDEPAVWLCLRCGCVCCAAVPAVRLCLGCGWGCACGCGGAAGVASVYISGYRPGVGAVVMAAVRAVNININRTKAGGTVEEMAISSVSTQTEDTRPYHTRLRRESELRFACSMADGRQWRRYHQQDWSYIYSCMITMIIIRSTELGDKLSQNLSRHMSSPCRRDVVLCSATSHATIQRHLRVAEQIAVGPGHGVYEATMTYSLTDDAFQLDHRTISRSNAERVDEVSCTYLVAGGSSGDQEKAAGFQTLAWRHVLDRSEIRAIQSTAALNTHTDILRLAVHHE</sequence>
<comment type="caution">
    <text evidence="2">The sequence shown here is derived from an EMBL/GenBank/DDBJ whole genome shotgun (WGS) entry which is preliminary data.</text>
</comment>
<gene>
    <name evidence="2" type="ORF">PLXY2_LOCUS6010</name>
</gene>
<dbReference type="GO" id="GO:0005615">
    <property type="term" value="C:extracellular space"/>
    <property type="evidence" value="ECO:0007669"/>
    <property type="project" value="TreeGrafter"/>
</dbReference>
<protein>
    <submittedName>
        <fullName evidence="2">(diamondback moth) hypothetical protein</fullName>
    </submittedName>
</protein>
<keyword evidence="3" id="KW-1185">Reference proteome</keyword>
<dbReference type="Gene3D" id="1.10.10.10">
    <property type="entry name" value="Winged helix-like DNA-binding domain superfamily/Winged helix DNA-binding domain"/>
    <property type="match status" value="1"/>
</dbReference>
<reference evidence="2" key="1">
    <citation type="submission" date="2020-11" db="EMBL/GenBank/DDBJ databases">
        <authorList>
            <person name="Whiteford S."/>
        </authorList>
    </citation>
    <scope>NUCLEOTIDE SEQUENCE</scope>
</reference>
<name>A0A8S4EKS5_PLUXY</name>
<accession>A0A8S4EKS5</accession>
<feature type="domain" description="Mos1 transposase HTH" evidence="1">
    <location>
        <begin position="6"/>
        <end position="52"/>
    </location>
</feature>
<dbReference type="InterPro" id="IPR041426">
    <property type="entry name" value="Mos1_HTH"/>
</dbReference>
<dbReference type="AlphaFoldDB" id="A0A8S4EKS5"/>
<dbReference type="InterPro" id="IPR004245">
    <property type="entry name" value="DUF229"/>
</dbReference>
<proteinExistence type="predicted"/>
<evidence type="ECO:0000259" key="1">
    <source>
        <dbReference type="Pfam" id="PF17906"/>
    </source>
</evidence>
<evidence type="ECO:0000313" key="3">
    <source>
        <dbReference type="Proteomes" id="UP000653454"/>
    </source>
</evidence>
<dbReference type="PANTHER" id="PTHR10974">
    <property type="entry name" value="FI08016P-RELATED"/>
    <property type="match status" value="1"/>
</dbReference>
<dbReference type="Gene3D" id="1.10.10.1450">
    <property type="match status" value="1"/>
</dbReference>
<evidence type="ECO:0000313" key="2">
    <source>
        <dbReference type="EMBL" id="CAG9116441.1"/>
    </source>
</evidence>